<keyword evidence="6" id="KW-0547">Nucleotide-binding</keyword>
<sequence>MVTLFLSSFVEESGATGYGSCLEPVIGTLYENSYLILIPIESGSELPLYLKLKLKLKVKRILASHSQTTTTLLPPSPTMSTHPERNSIGYALAPNKTQAFIQPSLIQQAKKHNIELIPIDPSKPLIEQGPFDCIIHKLYGPDWESQLQHFSSKNPKVPIIDSLDSIQRLRNRVSMIQVVCNLKLPQRHQVLDVPKQYVVSDLQQTSNGNYDLIGDLGFPLIAKPLMANGSDTSHKMYLVFDEEGLDKLETPIILQEFVNHGGVIFKAYVAGDYVKCVKRKSLPDLNEDNSVTLKGLLPFSQISSASVEENSDFECVEMPAVDFVEEVAKAMKEETVEYEIKCNNSTEQLD</sequence>
<keyword evidence="7" id="KW-0418">Kinase</keyword>
<dbReference type="GO" id="GO:0052726">
    <property type="term" value="F:inositol-1,3,4-trisphosphate 5-kinase activity"/>
    <property type="evidence" value="ECO:0007669"/>
    <property type="project" value="InterPro"/>
</dbReference>
<dbReference type="GO" id="GO:0052835">
    <property type="term" value="F:inositol-3,4,6-trisphosphate 1-kinase activity"/>
    <property type="evidence" value="ECO:0007669"/>
    <property type="project" value="UniProtKB-ARBA"/>
</dbReference>
<dbReference type="EMBL" id="CAWUPB010000870">
    <property type="protein sequence ID" value="CAK7327846.1"/>
    <property type="molecule type" value="Genomic_DNA"/>
</dbReference>
<evidence type="ECO:0000256" key="13">
    <source>
        <dbReference type="ARBA" id="ARBA00051721"/>
    </source>
</evidence>
<dbReference type="GO" id="GO:0005737">
    <property type="term" value="C:cytoplasm"/>
    <property type="evidence" value="ECO:0007669"/>
    <property type="project" value="TreeGrafter"/>
</dbReference>
<dbReference type="Proteomes" id="UP001314170">
    <property type="component" value="Unassembled WGS sequence"/>
</dbReference>
<evidence type="ECO:0000256" key="11">
    <source>
        <dbReference type="ARBA" id="ARBA00051312"/>
    </source>
</evidence>
<comment type="catalytic activity">
    <reaction evidence="12">
        <text>1D-myo-inositol 1,3,4-trisphosphate + ATP = 1D-myo-inositol 1,3,4,6-tetrakisphosphate + ADP + H(+)</text>
        <dbReference type="Rhea" id="RHEA:20940"/>
        <dbReference type="ChEBI" id="CHEBI:15378"/>
        <dbReference type="ChEBI" id="CHEBI:30616"/>
        <dbReference type="ChEBI" id="CHEBI:57660"/>
        <dbReference type="ChEBI" id="CHEBI:58414"/>
        <dbReference type="ChEBI" id="CHEBI:456216"/>
        <dbReference type="EC" id="2.7.1.159"/>
    </reaction>
    <physiologicalReaction direction="left-to-right" evidence="12">
        <dbReference type="Rhea" id="RHEA:20941"/>
    </physiologicalReaction>
</comment>
<comment type="catalytic activity">
    <reaction evidence="11">
        <text>1D-myo-inositol 1,3,4-trisphosphate + ATP = 1D-myo-inositol 1,3,4,5-tetrakisphosphate + ADP + H(+)</text>
        <dbReference type="Rhea" id="RHEA:13253"/>
        <dbReference type="ChEBI" id="CHEBI:15378"/>
        <dbReference type="ChEBI" id="CHEBI:30616"/>
        <dbReference type="ChEBI" id="CHEBI:57895"/>
        <dbReference type="ChEBI" id="CHEBI:58414"/>
        <dbReference type="ChEBI" id="CHEBI:456216"/>
        <dbReference type="EC" id="2.7.1.159"/>
    </reaction>
    <physiologicalReaction direction="left-to-right" evidence="11">
        <dbReference type="Rhea" id="RHEA:13254"/>
    </physiologicalReaction>
</comment>
<evidence type="ECO:0000256" key="4">
    <source>
        <dbReference type="ARBA" id="ARBA00022679"/>
    </source>
</evidence>
<evidence type="ECO:0000256" key="6">
    <source>
        <dbReference type="ARBA" id="ARBA00022741"/>
    </source>
</evidence>
<evidence type="ECO:0000256" key="3">
    <source>
        <dbReference type="ARBA" id="ARBA00011245"/>
    </source>
</evidence>
<dbReference type="Pfam" id="PF17927">
    <property type="entry name" value="Ins134_P3_kin_N"/>
    <property type="match status" value="1"/>
</dbReference>
<keyword evidence="4" id="KW-0808">Transferase</keyword>
<evidence type="ECO:0000256" key="7">
    <source>
        <dbReference type="ARBA" id="ARBA00022777"/>
    </source>
</evidence>
<comment type="cofactor">
    <cofactor evidence="1">
        <name>Mg(2+)</name>
        <dbReference type="ChEBI" id="CHEBI:18420"/>
    </cofactor>
</comment>
<dbReference type="GO" id="GO:0047325">
    <property type="term" value="F:inositol-3,4,5,6-tetrakisphosphate 1-kinase activity"/>
    <property type="evidence" value="ECO:0007669"/>
    <property type="project" value="UniProtKB-EC"/>
</dbReference>
<evidence type="ECO:0000256" key="1">
    <source>
        <dbReference type="ARBA" id="ARBA00001946"/>
    </source>
</evidence>
<evidence type="ECO:0000313" key="16">
    <source>
        <dbReference type="EMBL" id="CAK7327846.1"/>
    </source>
</evidence>
<keyword evidence="5" id="KW-0479">Metal-binding</keyword>
<accession>A0AAV1R686</accession>
<comment type="caution">
    <text evidence="16">The sequence shown here is derived from an EMBL/GenBank/DDBJ whole genome shotgun (WGS) entry which is preliminary data.</text>
</comment>
<keyword evidence="9" id="KW-0460">Magnesium</keyword>
<protein>
    <recommendedName>
        <fullName evidence="18">Inositol-tetrakisphosphate 1-kinase</fullName>
    </recommendedName>
</protein>
<dbReference type="FunFam" id="3.30.1490.220:FF:000002">
    <property type="entry name" value="Inositol-tetrakisphosphate 1-kinase"/>
    <property type="match status" value="1"/>
</dbReference>
<organism evidence="16 17">
    <name type="scientific">Dovyalis caffra</name>
    <dbReference type="NCBI Taxonomy" id="77055"/>
    <lineage>
        <taxon>Eukaryota</taxon>
        <taxon>Viridiplantae</taxon>
        <taxon>Streptophyta</taxon>
        <taxon>Embryophyta</taxon>
        <taxon>Tracheophyta</taxon>
        <taxon>Spermatophyta</taxon>
        <taxon>Magnoliopsida</taxon>
        <taxon>eudicotyledons</taxon>
        <taxon>Gunneridae</taxon>
        <taxon>Pentapetalae</taxon>
        <taxon>rosids</taxon>
        <taxon>fabids</taxon>
        <taxon>Malpighiales</taxon>
        <taxon>Salicaceae</taxon>
        <taxon>Flacourtieae</taxon>
        <taxon>Dovyalis</taxon>
    </lineage>
</organism>
<dbReference type="GO" id="GO:0005524">
    <property type="term" value="F:ATP binding"/>
    <property type="evidence" value="ECO:0007669"/>
    <property type="project" value="UniProtKB-KW"/>
</dbReference>
<name>A0AAV1R686_9ROSI</name>
<dbReference type="GO" id="GO:0032957">
    <property type="term" value="P:inositol trisphosphate metabolic process"/>
    <property type="evidence" value="ECO:0007669"/>
    <property type="project" value="InterPro"/>
</dbReference>
<evidence type="ECO:0000313" key="17">
    <source>
        <dbReference type="Proteomes" id="UP001314170"/>
    </source>
</evidence>
<feature type="domain" description="Inositol 1,3,4-trisphosphate 5/6-kinase ATP-grasp" evidence="14">
    <location>
        <begin position="188"/>
        <end position="333"/>
    </location>
</feature>
<dbReference type="AlphaFoldDB" id="A0AAV1R686"/>
<evidence type="ECO:0000256" key="12">
    <source>
        <dbReference type="ARBA" id="ARBA00051366"/>
    </source>
</evidence>
<evidence type="ECO:0000256" key="5">
    <source>
        <dbReference type="ARBA" id="ARBA00022723"/>
    </source>
</evidence>
<gene>
    <name evidence="16" type="ORF">DCAF_LOCUS5564</name>
</gene>
<comment type="catalytic activity">
    <reaction evidence="13">
        <text>1D-myo-inositol 3,4,6-trisphosphate + ATP = 1D-myo-inositol 1,3,4,6-tetrakisphosphate + ADP + H(+)</text>
        <dbReference type="Rhea" id="RHEA:70287"/>
        <dbReference type="ChEBI" id="CHEBI:15378"/>
        <dbReference type="ChEBI" id="CHEBI:30616"/>
        <dbReference type="ChEBI" id="CHEBI:57660"/>
        <dbReference type="ChEBI" id="CHEBI:189099"/>
        <dbReference type="ChEBI" id="CHEBI:456216"/>
    </reaction>
    <physiologicalReaction direction="left-to-right" evidence="13">
        <dbReference type="Rhea" id="RHEA:70288"/>
    </physiologicalReaction>
</comment>
<dbReference type="Gene3D" id="3.30.1490.220">
    <property type="match status" value="1"/>
</dbReference>
<dbReference type="Gene3D" id="3.40.50.11370">
    <property type="match status" value="1"/>
</dbReference>
<evidence type="ECO:0000259" key="14">
    <source>
        <dbReference type="Pfam" id="PF05770"/>
    </source>
</evidence>
<evidence type="ECO:0000256" key="9">
    <source>
        <dbReference type="ARBA" id="ARBA00022842"/>
    </source>
</evidence>
<comment type="subunit">
    <text evidence="3">Monomer.</text>
</comment>
<dbReference type="GO" id="GO:0000287">
    <property type="term" value="F:magnesium ion binding"/>
    <property type="evidence" value="ECO:0007669"/>
    <property type="project" value="InterPro"/>
</dbReference>
<reference evidence="16 17" key="1">
    <citation type="submission" date="2024-01" db="EMBL/GenBank/DDBJ databases">
        <authorList>
            <person name="Waweru B."/>
        </authorList>
    </citation>
    <scope>NUCLEOTIDE SEQUENCE [LARGE SCALE GENOMIC DNA]</scope>
</reference>
<evidence type="ECO:0000259" key="15">
    <source>
        <dbReference type="Pfam" id="PF17927"/>
    </source>
</evidence>
<keyword evidence="17" id="KW-1185">Reference proteome</keyword>
<dbReference type="InterPro" id="IPR041429">
    <property type="entry name" value="ITPK1_N"/>
</dbReference>
<dbReference type="GO" id="GO:0052725">
    <property type="term" value="F:inositol-1,3,4-trisphosphate 6-kinase activity"/>
    <property type="evidence" value="ECO:0007669"/>
    <property type="project" value="InterPro"/>
</dbReference>
<evidence type="ECO:0000256" key="2">
    <source>
        <dbReference type="ARBA" id="ARBA00009601"/>
    </source>
</evidence>
<comment type="similarity">
    <text evidence="2">Belongs to the ITPK1 family.</text>
</comment>
<feature type="domain" description="Inositol-tetrakisphosphate 1-kinase N-terminal" evidence="15">
    <location>
        <begin position="88"/>
        <end position="166"/>
    </location>
</feature>
<evidence type="ECO:0008006" key="18">
    <source>
        <dbReference type="Google" id="ProtNLM"/>
    </source>
</evidence>
<keyword evidence="8" id="KW-0067">ATP-binding</keyword>
<evidence type="ECO:0000256" key="10">
    <source>
        <dbReference type="ARBA" id="ARBA00033645"/>
    </source>
</evidence>
<dbReference type="Pfam" id="PF05770">
    <property type="entry name" value="Ins134_P3_kin"/>
    <property type="match status" value="1"/>
</dbReference>
<dbReference type="PANTHER" id="PTHR14217">
    <property type="entry name" value="INOSITOL-TETRAKISPHOSPHATE 1-KINASE"/>
    <property type="match status" value="1"/>
</dbReference>
<dbReference type="SUPFAM" id="SSF56059">
    <property type="entry name" value="Glutathione synthetase ATP-binding domain-like"/>
    <property type="match status" value="1"/>
</dbReference>
<dbReference type="InterPro" id="IPR008656">
    <property type="entry name" value="Inositol_tetrakis-P_1-kinase"/>
</dbReference>
<dbReference type="PANTHER" id="PTHR14217:SF40">
    <property type="entry name" value="INOSITOL-TETRAKISPHOSPHATE 1-KINASE 2"/>
    <property type="match status" value="1"/>
</dbReference>
<proteinExistence type="inferred from homology"/>
<dbReference type="InterPro" id="IPR040464">
    <property type="entry name" value="InsP(3)kin_ATP-grasp"/>
</dbReference>
<comment type="catalytic activity">
    <reaction evidence="10">
        <text>1D-myo-inositol 3,4,5,6-tetrakisphosphate + ATP = 1D-myo-inositol 1,3,4,5,6-pentakisphosphate + ADP + H(+)</text>
        <dbReference type="Rhea" id="RHEA:12452"/>
        <dbReference type="ChEBI" id="CHEBI:15378"/>
        <dbReference type="ChEBI" id="CHEBI:30616"/>
        <dbReference type="ChEBI" id="CHEBI:57539"/>
        <dbReference type="ChEBI" id="CHEBI:57733"/>
        <dbReference type="ChEBI" id="CHEBI:456216"/>
        <dbReference type="EC" id="2.7.1.134"/>
    </reaction>
    <physiologicalReaction direction="left-to-right" evidence="10">
        <dbReference type="Rhea" id="RHEA:12453"/>
    </physiologicalReaction>
    <physiologicalReaction direction="right-to-left" evidence="10">
        <dbReference type="Rhea" id="RHEA:12454"/>
    </physiologicalReaction>
</comment>
<evidence type="ECO:0000256" key="8">
    <source>
        <dbReference type="ARBA" id="ARBA00022840"/>
    </source>
</evidence>